<sequence>MAITNNSTANEMAATATAILQTGAGTRQHLAVGGDGHARCIWGVQPKIYRTYHDTEWGRPVIDERAIFEKLCLEGFQAGLSWLTILKKREAFRERFQGFDPEVLAGWGEAEVADALADSNIVRNRAKIEATLGNARAAIQLWAAGDSLAELLWSAGDEPEHVAPVSMLDASAVPLGATALSKILKKRGFRFVGPTTVHSTMQSLGVVNDHLLGCWVRDVCETERDEARQGLSDSSG</sequence>
<comment type="caution">
    <text evidence="2">The sequence shown here is derived from an EMBL/GenBank/DDBJ whole genome shotgun (WGS) entry which is preliminary data.</text>
</comment>
<evidence type="ECO:0000313" key="3">
    <source>
        <dbReference type="Proteomes" id="UP000018291"/>
    </source>
</evidence>
<dbReference type="EC" id="3.2.2.20" evidence="2"/>
<name>R4Z4I1_9ACTN</name>
<evidence type="ECO:0000313" key="2">
    <source>
        <dbReference type="EMBL" id="CCM65789.1"/>
    </source>
</evidence>
<accession>R4Z4I1</accession>
<keyword evidence="3" id="KW-1185">Reference proteome</keyword>
<feature type="binding site" evidence="1">
    <location>
        <position position="210"/>
    </location>
    <ligand>
        <name>Zn(2+)</name>
        <dbReference type="ChEBI" id="CHEBI:29105"/>
    </ligand>
</feature>
<dbReference type="Proteomes" id="UP000018291">
    <property type="component" value="Unassembled WGS sequence"/>
</dbReference>
<dbReference type="AlphaFoldDB" id="R4Z4I1"/>
<organism evidence="2 3">
    <name type="scientific">Candidatus Neomicrothrix parvicella RN1</name>
    <dbReference type="NCBI Taxonomy" id="1229780"/>
    <lineage>
        <taxon>Bacteria</taxon>
        <taxon>Bacillati</taxon>
        <taxon>Actinomycetota</taxon>
        <taxon>Acidimicrobiia</taxon>
        <taxon>Acidimicrobiales</taxon>
        <taxon>Microthrixaceae</taxon>
        <taxon>Candidatus Neomicrothrix</taxon>
    </lineage>
</organism>
<dbReference type="EMBL" id="CANL01000078">
    <property type="protein sequence ID" value="CCM65789.1"/>
    <property type="molecule type" value="Genomic_DNA"/>
</dbReference>
<reference evidence="2 3" key="1">
    <citation type="journal article" date="2013" name="ISME J.">
        <title>Metabolic model for the filamentous 'Candidatus Microthrix parvicella' based on genomic and metagenomic analyses.</title>
        <authorList>
            <person name="Jon McIlroy S."/>
            <person name="Kristiansen R."/>
            <person name="Albertsen M."/>
            <person name="Michael Karst S."/>
            <person name="Rossetti S."/>
            <person name="Lund Nielsen J."/>
            <person name="Tandoi V."/>
            <person name="James Seviour R."/>
            <person name="Nielsen P.H."/>
        </authorList>
    </citation>
    <scope>NUCLEOTIDE SEQUENCE [LARGE SCALE GENOMIC DNA]</scope>
    <source>
        <strain evidence="2 3">RN1</strain>
    </source>
</reference>
<keyword evidence="1" id="KW-0862">Zinc</keyword>
<dbReference type="InterPro" id="IPR005019">
    <property type="entry name" value="Adenine_glyco"/>
</dbReference>
<dbReference type="Gene3D" id="1.10.340.30">
    <property type="entry name" value="Hypothetical protein, domain 2"/>
    <property type="match status" value="1"/>
</dbReference>
<dbReference type="GO" id="GO:0046872">
    <property type="term" value="F:metal ion binding"/>
    <property type="evidence" value="ECO:0007669"/>
    <property type="project" value="UniProtKB-KW"/>
</dbReference>
<proteinExistence type="predicted"/>
<dbReference type="InterPro" id="IPR011257">
    <property type="entry name" value="DNA_glycosylase"/>
</dbReference>
<dbReference type="InterPro" id="IPR052891">
    <property type="entry name" value="DNA-3mA_glycosylase"/>
</dbReference>
<feature type="binding site" evidence="1">
    <location>
        <position position="53"/>
    </location>
    <ligand>
        <name>Zn(2+)</name>
        <dbReference type="ChEBI" id="CHEBI:29105"/>
    </ligand>
</feature>
<gene>
    <name evidence="2" type="ORF">BN381_80319</name>
</gene>
<dbReference type="eggNOG" id="COG2818">
    <property type="taxonomic scope" value="Bacteria"/>
</dbReference>
<dbReference type="Pfam" id="PF03352">
    <property type="entry name" value="Adenine_glyco"/>
    <property type="match status" value="1"/>
</dbReference>
<dbReference type="GO" id="GO:0008725">
    <property type="term" value="F:DNA-3-methyladenine glycosylase activity"/>
    <property type="evidence" value="ECO:0007669"/>
    <property type="project" value="UniProtKB-EC"/>
</dbReference>
<dbReference type="SUPFAM" id="SSF48150">
    <property type="entry name" value="DNA-glycosylase"/>
    <property type="match status" value="1"/>
</dbReference>
<keyword evidence="2" id="KW-0378">Hydrolase</keyword>
<dbReference type="STRING" id="1229780.BN381_80319"/>
<dbReference type="GO" id="GO:0006284">
    <property type="term" value="P:base-excision repair"/>
    <property type="evidence" value="ECO:0007669"/>
    <property type="project" value="InterPro"/>
</dbReference>
<dbReference type="HOGENOM" id="CLU_083758_2_0_11"/>
<feature type="binding site" evidence="1">
    <location>
        <position position="214"/>
    </location>
    <ligand>
        <name>Zn(2+)</name>
        <dbReference type="ChEBI" id="CHEBI:29105"/>
    </ligand>
</feature>
<keyword evidence="2" id="KW-0326">Glycosidase</keyword>
<keyword evidence="1" id="KW-0479">Metal-binding</keyword>
<dbReference type="PANTHER" id="PTHR30037:SF4">
    <property type="entry name" value="DNA-3-METHYLADENINE GLYCOSYLASE I"/>
    <property type="match status" value="1"/>
</dbReference>
<dbReference type="PANTHER" id="PTHR30037">
    <property type="entry name" value="DNA-3-METHYLADENINE GLYCOSYLASE 1"/>
    <property type="match status" value="1"/>
</dbReference>
<protein>
    <submittedName>
        <fullName evidence="2">3-methyl-adenine DNA glycosylase I, constitutive (Modular protein)</fullName>
        <ecNumber evidence="2">3.2.2.20</ecNumber>
    </submittedName>
</protein>
<feature type="binding site" evidence="1">
    <location>
        <position position="40"/>
    </location>
    <ligand>
        <name>Zn(2+)</name>
        <dbReference type="ChEBI" id="CHEBI:29105"/>
    </ligand>
</feature>
<evidence type="ECO:0000256" key="1">
    <source>
        <dbReference type="PIRSR" id="PIRSR605019-1"/>
    </source>
</evidence>